<dbReference type="InterPro" id="IPR024361">
    <property type="entry name" value="BACON"/>
</dbReference>
<name>A0A6H0KK50_9BACE</name>
<dbReference type="RefSeq" id="WP_167960513.1">
    <property type="nucleotide sequence ID" value="NZ_CP050831.1"/>
</dbReference>
<dbReference type="GO" id="GO:0030246">
    <property type="term" value="F:carbohydrate binding"/>
    <property type="evidence" value="ECO:0007669"/>
    <property type="project" value="InterPro"/>
</dbReference>
<dbReference type="Pfam" id="PF13620">
    <property type="entry name" value="CarboxypepD_reg"/>
    <property type="match status" value="1"/>
</dbReference>
<reference evidence="3 4" key="1">
    <citation type="submission" date="2020-03" db="EMBL/GenBank/DDBJ databases">
        <title>Genomic analysis of Bacteroides faecium CBA7301.</title>
        <authorList>
            <person name="Kim J."/>
            <person name="Roh S.W."/>
        </authorList>
    </citation>
    <scope>NUCLEOTIDE SEQUENCE [LARGE SCALE GENOMIC DNA]</scope>
    <source>
        <strain evidence="3 4">CBA7301</strain>
    </source>
</reference>
<feature type="chain" id="PRO_5026281793" description="BACON domain-containing protein" evidence="1">
    <location>
        <begin position="27"/>
        <end position="353"/>
    </location>
</feature>
<feature type="signal peptide" evidence="1">
    <location>
        <begin position="1"/>
        <end position="26"/>
    </location>
</feature>
<dbReference type="Pfam" id="PF19190">
    <property type="entry name" value="BACON_2"/>
    <property type="match status" value="1"/>
</dbReference>
<evidence type="ECO:0000256" key="1">
    <source>
        <dbReference type="SAM" id="SignalP"/>
    </source>
</evidence>
<feature type="domain" description="BACON" evidence="2">
    <location>
        <begin position="118"/>
        <end position="210"/>
    </location>
</feature>
<dbReference type="KEGG" id="bfc:BacF7301_04190"/>
<organism evidence="3 4">
    <name type="scientific">Bacteroides faecium</name>
    <dbReference type="NCBI Taxonomy" id="2715212"/>
    <lineage>
        <taxon>Bacteria</taxon>
        <taxon>Pseudomonadati</taxon>
        <taxon>Bacteroidota</taxon>
        <taxon>Bacteroidia</taxon>
        <taxon>Bacteroidales</taxon>
        <taxon>Bacteroidaceae</taxon>
        <taxon>Bacteroides</taxon>
    </lineage>
</organism>
<dbReference type="EMBL" id="CP050831">
    <property type="protein sequence ID" value="QIU93401.1"/>
    <property type="molecule type" value="Genomic_DNA"/>
</dbReference>
<evidence type="ECO:0000313" key="3">
    <source>
        <dbReference type="EMBL" id="QIU93401.1"/>
    </source>
</evidence>
<keyword evidence="4" id="KW-1185">Reference proteome</keyword>
<evidence type="ECO:0000259" key="2">
    <source>
        <dbReference type="Pfam" id="PF19190"/>
    </source>
</evidence>
<sequence>MRTKLLNNLFLSGVLLISCGLFQNCAKDEIETTGIIYGIVNDSDNGEPVQDAHIMLSPYGKAANTGSDGSYEFPDLEPGQYIIQISRTGYKTNTKRITVVAGEKASGDMMLKRGISAIRLSTASLNFGSQSTSKTFTIQNISTSGKSILWGVSKASSANWLSVTPANGSTASAKESTIVVNIDRSRIKKDETTILLIDAEGESLSVEVSVSKNEDGEGDGSQPDGGSCGVITPWDMELKTEFVGCIRIGSTVEFRFNVTNVAEDVKLTFKSYEGIDNKGNKYDSSNSEFKVSNKTANILPFLFPRNVPIPGQVILKNVPSNVYSVARFQIVIEKKSEPWSVLNTELKFEDVKW</sequence>
<dbReference type="PROSITE" id="PS51257">
    <property type="entry name" value="PROKAR_LIPOPROTEIN"/>
    <property type="match status" value="1"/>
</dbReference>
<gene>
    <name evidence="3" type="ORF">BacF7301_04190</name>
</gene>
<dbReference type="InterPro" id="IPR013784">
    <property type="entry name" value="Carb-bd-like_fold"/>
</dbReference>
<dbReference type="Gene3D" id="2.60.40.1120">
    <property type="entry name" value="Carboxypeptidase-like, regulatory domain"/>
    <property type="match status" value="1"/>
</dbReference>
<protein>
    <recommendedName>
        <fullName evidence="2">BACON domain-containing protein</fullName>
    </recommendedName>
</protein>
<accession>A0A6H0KK50</accession>
<dbReference type="SUPFAM" id="SSF49452">
    <property type="entry name" value="Starch-binding domain-like"/>
    <property type="match status" value="1"/>
</dbReference>
<dbReference type="Proteomes" id="UP000501780">
    <property type="component" value="Chromosome"/>
</dbReference>
<evidence type="ECO:0000313" key="4">
    <source>
        <dbReference type="Proteomes" id="UP000501780"/>
    </source>
</evidence>
<keyword evidence="1" id="KW-0732">Signal</keyword>
<proteinExistence type="predicted"/>
<dbReference type="AlphaFoldDB" id="A0A6H0KK50"/>